<dbReference type="AlphaFoldDB" id="A0A8H4PT35"/>
<accession>A0A8H4PT35</accession>
<evidence type="ECO:0000256" key="3">
    <source>
        <dbReference type="ARBA" id="ARBA00022603"/>
    </source>
</evidence>
<feature type="compositionally biased region" description="Acidic residues" evidence="9">
    <location>
        <begin position="306"/>
        <end position="317"/>
    </location>
</feature>
<dbReference type="EC" id="2.1.1.282" evidence="2"/>
<keyword evidence="6" id="KW-0819">tRNA processing</keyword>
<dbReference type="Pfam" id="PF02676">
    <property type="entry name" value="TYW3"/>
    <property type="match status" value="1"/>
</dbReference>
<dbReference type="GO" id="GO:0032259">
    <property type="term" value="P:methylation"/>
    <property type="evidence" value="ECO:0007669"/>
    <property type="project" value="UniProtKB-KW"/>
</dbReference>
<comment type="catalytic activity">
    <reaction evidence="8">
        <text>4-demethyl-7-[(3S)-3-amino-3-carboxypropyl]wyosine(37) in tRNA(Phe) + S-adenosyl-L-methionine = 7-[(3S)-3-amino-3-carboxypropyl]wyosine(37) in tRNA(Phe) + S-adenosyl-L-homocysteine + H(+)</text>
        <dbReference type="Rhea" id="RHEA:36635"/>
        <dbReference type="Rhea" id="RHEA-COMP:10378"/>
        <dbReference type="Rhea" id="RHEA-COMP:10379"/>
        <dbReference type="ChEBI" id="CHEBI:15378"/>
        <dbReference type="ChEBI" id="CHEBI:57856"/>
        <dbReference type="ChEBI" id="CHEBI:59789"/>
        <dbReference type="ChEBI" id="CHEBI:73543"/>
        <dbReference type="ChEBI" id="CHEBI:73550"/>
        <dbReference type="EC" id="2.1.1.282"/>
    </reaction>
</comment>
<evidence type="ECO:0000313" key="12">
    <source>
        <dbReference type="Proteomes" id="UP000557566"/>
    </source>
</evidence>
<evidence type="ECO:0000256" key="4">
    <source>
        <dbReference type="ARBA" id="ARBA00022679"/>
    </source>
</evidence>
<evidence type="ECO:0000256" key="9">
    <source>
        <dbReference type="SAM" id="MobiDB-lite"/>
    </source>
</evidence>
<keyword evidence="3" id="KW-0489">Methyltransferase</keyword>
<dbReference type="GO" id="GO:0008033">
    <property type="term" value="P:tRNA processing"/>
    <property type="evidence" value="ECO:0007669"/>
    <property type="project" value="UniProtKB-KW"/>
</dbReference>
<evidence type="ECO:0000256" key="2">
    <source>
        <dbReference type="ARBA" id="ARBA00012750"/>
    </source>
</evidence>
<evidence type="ECO:0000256" key="6">
    <source>
        <dbReference type="ARBA" id="ARBA00022694"/>
    </source>
</evidence>
<dbReference type="InterPro" id="IPR003827">
    <property type="entry name" value="tRNA_yW-synthesising"/>
</dbReference>
<feature type="compositionally biased region" description="Basic and acidic residues" evidence="9">
    <location>
        <begin position="271"/>
        <end position="287"/>
    </location>
</feature>
<feature type="region of interest" description="Disordered" evidence="9">
    <location>
        <begin position="267"/>
        <end position="317"/>
    </location>
</feature>
<evidence type="ECO:0000313" key="11">
    <source>
        <dbReference type="EMBL" id="KAF4509866.1"/>
    </source>
</evidence>
<dbReference type="Proteomes" id="UP000557566">
    <property type="component" value="Unassembled WGS sequence"/>
</dbReference>
<reference evidence="11 12" key="1">
    <citation type="journal article" date="2020" name="Genome Biol. Evol.">
        <title>A new high-quality draft genome assembly of the Chinese cordyceps Ophiocordyceps sinensis.</title>
        <authorList>
            <person name="Shu R."/>
            <person name="Zhang J."/>
            <person name="Meng Q."/>
            <person name="Zhang H."/>
            <person name="Zhou G."/>
            <person name="Li M."/>
            <person name="Wu P."/>
            <person name="Zhao Y."/>
            <person name="Chen C."/>
            <person name="Qin Q."/>
        </authorList>
    </citation>
    <scope>NUCLEOTIDE SEQUENCE [LARGE SCALE GENOMIC DNA]</scope>
    <source>
        <strain evidence="11 12">IOZ07</strain>
    </source>
</reference>
<dbReference type="InterPro" id="IPR036602">
    <property type="entry name" value="tRNA_yW-synthesising-like_sf"/>
</dbReference>
<comment type="similarity">
    <text evidence="1">Belongs to the TYW3 family.</text>
</comment>
<protein>
    <recommendedName>
        <fullName evidence="2">tRNA(Phe) 7-[(3-amino-3-carboxypropyl)-4-demethylwyosine(37)-N(4)]-methyltransferase</fullName>
        <ecNumber evidence="2">2.1.1.282</ecNumber>
    </recommendedName>
    <alternativeName>
        <fullName evidence="7">tRNA(Phe) 7-((3-amino-3-carboxypropyl)-4-demethylwyosine(37)-N(4))-methyltransferase</fullName>
    </alternativeName>
</protein>
<evidence type="ECO:0000256" key="5">
    <source>
        <dbReference type="ARBA" id="ARBA00022691"/>
    </source>
</evidence>
<evidence type="ECO:0000256" key="7">
    <source>
        <dbReference type="ARBA" id="ARBA00030554"/>
    </source>
</evidence>
<organism evidence="11 12">
    <name type="scientific">Ophiocordyceps sinensis</name>
    <dbReference type="NCBI Taxonomy" id="72228"/>
    <lineage>
        <taxon>Eukaryota</taxon>
        <taxon>Fungi</taxon>
        <taxon>Dikarya</taxon>
        <taxon>Ascomycota</taxon>
        <taxon>Pezizomycotina</taxon>
        <taxon>Sordariomycetes</taxon>
        <taxon>Hypocreomycetidae</taxon>
        <taxon>Hypocreales</taxon>
        <taxon>Ophiocordycipitaceae</taxon>
        <taxon>Ophiocordyceps</taxon>
    </lineage>
</organism>
<dbReference type="SUPFAM" id="SSF111278">
    <property type="entry name" value="SSo0622-like"/>
    <property type="match status" value="1"/>
</dbReference>
<dbReference type="PANTHER" id="PTHR48418:SF1">
    <property type="entry name" value="TRNA WYBUTOSINE-SYNTHESIZING PROTEIN 3"/>
    <property type="match status" value="1"/>
</dbReference>
<keyword evidence="4" id="KW-0808">Transferase</keyword>
<keyword evidence="5" id="KW-0949">S-adenosyl-L-methionine</keyword>
<dbReference type="OrthoDB" id="263283at2759"/>
<evidence type="ECO:0000256" key="1">
    <source>
        <dbReference type="ARBA" id="ARBA00008569"/>
    </source>
</evidence>
<dbReference type="EMBL" id="JAAVMX010000003">
    <property type="protein sequence ID" value="KAF4509866.1"/>
    <property type="molecule type" value="Genomic_DNA"/>
</dbReference>
<dbReference type="Gene3D" id="3.30.1960.10">
    <property type="entry name" value="tRNA wybutosine-synthesizing-like"/>
    <property type="match status" value="1"/>
</dbReference>
<keyword evidence="12" id="KW-1185">Reference proteome</keyword>
<dbReference type="GO" id="GO:0008168">
    <property type="term" value="F:methyltransferase activity"/>
    <property type="evidence" value="ECO:0007669"/>
    <property type="project" value="UniProtKB-KW"/>
</dbReference>
<sequence>MQQKRELPAPTAVFCDKKAGILRQLALPEAEYSDASPKGSVDAGIRHLIDEVNRAEGFVTTSSCAGRVSVFLEGRRGKTAAALDKGGERQRGQRAGVGGKGAGGTWLFVSHEPVPRDPQHGCVGWLDALGFSESAVGQGSSHVGEEPRLIHFKFEPMILHVLTASTAHAQALLRAGLQAGFRESGAVSLTPPNDAQPATPMVAIRSLGLGFESLVGYETPDGQRRWLVSADLLETLRAVADERFAENARRIERFRAAFLDAVRAPQTTAGREWEDAEARRERKRAEGLTRQAALAADKTDERAADDAPDVESAAESD</sequence>
<gene>
    <name evidence="11" type="ORF">G6O67_001804</name>
</gene>
<comment type="caution">
    <text evidence="11">The sequence shown here is derived from an EMBL/GenBank/DDBJ whole genome shotgun (WGS) entry which is preliminary data.</text>
</comment>
<evidence type="ECO:0000259" key="10">
    <source>
        <dbReference type="Pfam" id="PF02676"/>
    </source>
</evidence>
<evidence type="ECO:0000256" key="8">
    <source>
        <dbReference type="ARBA" id="ARBA00049202"/>
    </source>
</evidence>
<name>A0A8H4PT35_9HYPO</name>
<dbReference type="PANTHER" id="PTHR48418">
    <property type="entry name" value="TRNA WYBUTOSINE-SYNTHESIZING PROTEIN 3"/>
    <property type="match status" value="1"/>
</dbReference>
<feature type="domain" description="tRNA wybutosine-synthesizing protein" evidence="10">
    <location>
        <begin position="17"/>
        <end position="258"/>
    </location>
</feature>
<proteinExistence type="inferred from homology"/>